<feature type="chain" id="PRO_5004115092" description="Lipoprotein" evidence="1">
    <location>
        <begin position="20"/>
        <end position="49"/>
    </location>
</feature>
<feature type="signal peptide" evidence="1">
    <location>
        <begin position="1"/>
        <end position="19"/>
    </location>
</feature>
<sequence>MYKKCLSIFFIVIMLTINACNSVKMDMEEIRPQVADTPMPNLHKKKKDK</sequence>
<dbReference type="PATRIC" id="fig|1235804.3.peg.2423"/>
<comment type="caution">
    <text evidence="2">The sequence shown here is derived from an EMBL/GenBank/DDBJ whole genome shotgun (WGS) entry which is preliminary data.</text>
</comment>
<dbReference type="HOGENOM" id="CLU_3136365_0_0_7"/>
<gene>
    <name evidence="2" type="ORF">C826_02200</name>
</gene>
<evidence type="ECO:0008006" key="4">
    <source>
        <dbReference type="Google" id="ProtNLM"/>
    </source>
</evidence>
<reference evidence="2 3" key="1">
    <citation type="submission" date="2013-02" db="EMBL/GenBank/DDBJ databases">
        <title>The Genome Sequence of Helicobacter bilis WiWa.</title>
        <authorList>
            <consortium name="The Broad Institute Genome Sequencing Platform"/>
            <person name="Ward D."/>
            <person name="Overstreet A.-M.C."/>
            <person name="Ramer-Tait A.E."/>
            <person name="Phillips G.J."/>
            <person name="Wannemuehler M.J."/>
            <person name="Walker B."/>
            <person name="Young S.K."/>
            <person name="Zeng Q."/>
            <person name="Gargeya S."/>
            <person name="Fitzgerald M."/>
            <person name="Haas B."/>
            <person name="Abouelleil A."/>
            <person name="Alvarado L."/>
            <person name="Arachchi H.M."/>
            <person name="Berlin A.M."/>
            <person name="Chapman S.B."/>
            <person name="Dewar J."/>
            <person name="Goldberg J."/>
            <person name="Griggs A."/>
            <person name="Gujja S."/>
            <person name="Hansen M."/>
            <person name="Howarth C."/>
            <person name="Imamovic A."/>
            <person name="Larimer J."/>
            <person name="McCowan C."/>
            <person name="Murphy C."/>
            <person name="Neiman D."/>
            <person name="Pearson M."/>
            <person name="Priest M."/>
            <person name="Roberts A."/>
            <person name="Saif S."/>
            <person name="Shea T."/>
            <person name="Sisk P."/>
            <person name="Sykes S."/>
            <person name="Wortman J."/>
            <person name="Nusbaum C."/>
            <person name="Birren B."/>
        </authorList>
    </citation>
    <scope>NUCLEOTIDE SEQUENCE [LARGE SCALE GENOMIC DNA]</scope>
    <source>
        <strain evidence="2 3">WiWa</strain>
    </source>
</reference>
<dbReference type="RefSeq" id="WP_004089466.1">
    <property type="nucleotide sequence ID" value="NZ_KB822521.1"/>
</dbReference>
<evidence type="ECO:0000256" key="1">
    <source>
        <dbReference type="SAM" id="SignalP"/>
    </source>
</evidence>
<proteinExistence type="predicted"/>
<dbReference type="AlphaFoldDB" id="N2BF84"/>
<protein>
    <recommendedName>
        <fullName evidence="4">Lipoprotein</fullName>
    </recommendedName>
</protein>
<dbReference type="EMBL" id="AQFW01000020">
    <property type="protein sequence ID" value="EMZ37203.1"/>
    <property type="molecule type" value="Genomic_DNA"/>
</dbReference>
<accession>N2BF84</accession>
<name>N2BF84_9HELI</name>
<organism evidence="2 3">
    <name type="scientific">Helicobacter bilis WiWa</name>
    <dbReference type="NCBI Taxonomy" id="1235804"/>
    <lineage>
        <taxon>Bacteria</taxon>
        <taxon>Pseudomonadati</taxon>
        <taxon>Campylobacterota</taxon>
        <taxon>Epsilonproteobacteria</taxon>
        <taxon>Campylobacterales</taxon>
        <taxon>Helicobacteraceae</taxon>
        <taxon>Helicobacter</taxon>
    </lineage>
</organism>
<dbReference type="GeneID" id="60657895"/>
<evidence type="ECO:0000313" key="3">
    <source>
        <dbReference type="Proteomes" id="UP000012527"/>
    </source>
</evidence>
<keyword evidence="1" id="KW-0732">Signal</keyword>
<evidence type="ECO:0000313" key="2">
    <source>
        <dbReference type="EMBL" id="EMZ37203.1"/>
    </source>
</evidence>
<dbReference type="Proteomes" id="UP000012527">
    <property type="component" value="Unassembled WGS sequence"/>
</dbReference>